<reference evidence="13" key="1">
    <citation type="journal article" date="2023" name="G3 (Bethesda)">
        <title>Whole genome assembly and annotation of the endangered Caribbean coral Acropora cervicornis.</title>
        <authorList>
            <person name="Selwyn J.D."/>
            <person name="Vollmer S.V."/>
        </authorList>
    </citation>
    <scope>NUCLEOTIDE SEQUENCE</scope>
    <source>
        <strain evidence="13">K2</strain>
    </source>
</reference>
<sequence length="663" mass="73830">MPFFKKSSKPPKRRLDAGNTTLSKSNLSLSGTGEVGDSINNALVKLKLGRHELMFQDGEWIAEPGSQNSSKDGVEVNRLQKQNLQLREEIDFLKYKIEVLLDMMAASTADCNVMDKELDALKSQKQFHKGTVITRDSRVICVIVPVTVVLQEMAILRSMRNWKSLLCPQRLVEGNAELDSFTLNKSYKQSPPPEKVSPEEYDRPLVKTPIPGPHSKELLKELSQIQLTQSMSYCVDYERSKGNYIVDADGNILLDLFQQIASLPLGYNHPALLKVMQDPKTASSFVNRAALGLFPPVSFLQNIKDALLSVAPPGLPEITTMACGTCSVENAFKLAFINYMSKHRGDPEPSLEELNTCMLSQSPGTPPLTILSFDKGFHGRTMGALSTTRSKAMARVNIPVFDWPVAPFPYLKYPLDKHEKENKAEEQRCLELTRKAIIDSNKAGKPVAGIIVEPIQGEGGDNHASVDFFRSLRNIAKELDVLLIVDEVQTGCGSTGKFWAHEHWGLDDPPDIVTFAKKMLIGGLYHKPEIRVQQPLRIFNTWMGDQSKLLLLKEVIKVIQEEGLLQRVQEAGQVLLSGLENVQDKYPGLFSRARGEGTFCAIDCYDSDVRAEFLTRMRAEGVELGGSGTHSIRFRPSLIFSTQHADILFEITEKVASEIASQK</sequence>
<evidence type="ECO:0000256" key="3">
    <source>
        <dbReference type="ARBA" id="ARBA00012876"/>
    </source>
</evidence>
<dbReference type="InterPro" id="IPR015424">
    <property type="entry name" value="PyrdxlP-dep_Trfase"/>
</dbReference>
<evidence type="ECO:0000256" key="4">
    <source>
        <dbReference type="ARBA" id="ARBA00012912"/>
    </source>
</evidence>
<name>A0AAD9V8R8_ACRCE</name>
<dbReference type="InterPro" id="IPR015422">
    <property type="entry name" value="PyrdxlP-dep_Trfase_small"/>
</dbReference>
<dbReference type="EMBL" id="JARQWQ010000019">
    <property type="protein sequence ID" value="KAK2565486.1"/>
    <property type="molecule type" value="Genomic_DNA"/>
</dbReference>
<dbReference type="AlphaFoldDB" id="A0AAD9V8R8"/>
<feature type="region of interest" description="Disordered" evidence="12">
    <location>
        <begin position="1"/>
        <end position="30"/>
    </location>
</feature>
<dbReference type="EC" id="2.6.1.22" evidence="3"/>
<evidence type="ECO:0000256" key="7">
    <source>
        <dbReference type="ARBA" id="ARBA00022898"/>
    </source>
</evidence>
<evidence type="ECO:0000256" key="10">
    <source>
        <dbReference type="ARBA" id="ARBA00030857"/>
    </source>
</evidence>
<evidence type="ECO:0000256" key="5">
    <source>
        <dbReference type="ARBA" id="ARBA00022576"/>
    </source>
</evidence>
<dbReference type="PANTHER" id="PTHR43206:SF1">
    <property type="entry name" value="4-AMINOBUTYRATE AMINOTRANSFERASE, MITOCHONDRIAL"/>
    <property type="match status" value="1"/>
</dbReference>
<dbReference type="GO" id="GO:0030170">
    <property type="term" value="F:pyridoxal phosphate binding"/>
    <property type="evidence" value="ECO:0007669"/>
    <property type="project" value="InterPro"/>
</dbReference>
<dbReference type="GO" id="GO:0005739">
    <property type="term" value="C:mitochondrion"/>
    <property type="evidence" value="ECO:0007669"/>
    <property type="project" value="TreeGrafter"/>
</dbReference>
<protein>
    <recommendedName>
        <fullName evidence="10">(S)-3-amino-2-methylpropionate transaminase</fullName>
        <ecNumber evidence="4">2.6.1.19</ecNumber>
        <ecNumber evidence="3">2.6.1.22</ecNumber>
    </recommendedName>
    <alternativeName>
        <fullName evidence="11">GABA aminotransferase</fullName>
    </alternativeName>
    <alternativeName>
        <fullName evidence="9">Gamma-amino-N-butyrate transaminase</fullName>
    </alternativeName>
    <alternativeName>
        <fullName evidence="8">L-AIBAT</fullName>
    </alternativeName>
</protein>
<evidence type="ECO:0000256" key="6">
    <source>
        <dbReference type="ARBA" id="ARBA00022679"/>
    </source>
</evidence>
<comment type="caution">
    <text evidence="13">The sequence shown here is derived from an EMBL/GenBank/DDBJ whole genome shotgun (WGS) entry which is preliminary data.</text>
</comment>
<feature type="compositionally biased region" description="Low complexity" evidence="12">
    <location>
        <begin position="18"/>
        <end position="30"/>
    </location>
</feature>
<dbReference type="SUPFAM" id="SSF53383">
    <property type="entry name" value="PLP-dependent transferases"/>
    <property type="match status" value="1"/>
</dbReference>
<dbReference type="Pfam" id="PF14645">
    <property type="entry name" value="Chibby"/>
    <property type="match status" value="1"/>
</dbReference>
<keyword evidence="5 13" id="KW-0032">Aminotransferase</keyword>
<organism evidence="13 14">
    <name type="scientific">Acropora cervicornis</name>
    <name type="common">Staghorn coral</name>
    <dbReference type="NCBI Taxonomy" id="6130"/>
    <lineage>
        <taxon>Eukaryota</taxon>
        <taxon>Metazoa</taxon>
        <taxon>Cnidaria</taxon>
        <taxon>Anthozoa</taxon>
        <taxon>Hexacorallia</taxon>
        <taxon>Scleractinia</taxon>
        <taxon>Astrocoeniina</taxon>
        <taxon>Acroporidae</taxon>
        <taxon>Acropora</taxon>
    </lineage>
</organism>
<evidence type="ECO:0000256" key="1">
    <source>
        <dbReference type="ARBA" id="ARBA00001933"/>
    </source>
</evidence>
<keyword evidence="14" id="KW-1185">Reference proteome</keyword>
<evidence type="ECO:0000313" key="14">
    <source>
        <dbReference type="Proteomes" id="UP001249851"/>
    </source>
</evidence>
<evidence type="ECO:0000256" key="9">
    <source>
        <dbReference type="ARBA" id="ARBA00030204"/>
    </source>
</evidence>
<dbReference type="PANTHER" id="PTHR43206">
    <property type="entry name" value="AMINOTRANSFERASE"/>
    <property type="match status" value="1"/>
</dbReference>
<dbReference type="InterPro" id="IPR015421">
    <property type="entry name" value="PyrdxlP-dep_Trfase_major"/>
</dbReference>
<dbReference type="GO" id="GO:0034386">
    <property type="term" value="F:4-aminobutyrate:2-oxoglutarate transaminase activity"/>
    <property type="evidence" value="ECO:0007669"/>
    <property type="project" value="UniProtKB-EC"/>
</dbReference>
<dbReference type="EC" id="2.6.1.19" evidence="4"/>
<feature type="compositionally biased region" description="Basic residues" evidence="12">
    <location>
        <begin position="1"/>
        <end position="12"/>
    </location>
</feature>
<evidence type="ECO:0000313" key="13">
    <source>
        <dbReference type="EMBL" id="KAK2565486.1"/>
    </source>
</evidence>
<dbReference type="InterPro" id="IPR028118">
    <property type="entry name" value="Chibby_fam"/>
</dbReference>
<dbReference type="InterPro" id="IPR004631">
    <property type="entry name" value="4NH2But_aminotransferase_euk"/>
</dbReference>
<dbReference type="CDD" id="cd00610">
    <property type="entry name" value="OAT_like"/>
    <property type="match status" value="1"/>
</dbReference>
<gene>
    <name evidence="13" type="ORF">P5673_010552</name>
</gene>
<proteinExistence type="inferred from homology"/>
<dbReference type="GO" id="GO:0009450">
    <property type="term" value="P:gamma-aminobutyric acid catabolic process"/>
    <property type="evidence" value="ECO:0007669"/>
    <property type="project" value="TreeGrafter"/>
</dbReference>
<dbReference type="NCBIfam" id="TIGR00699">
    <property type="entry name" value="GABAtrns_euk"/>
    <property type="match status" value="1"/>
</dbReference>
<evidence type="ECO:0000256" key="8">
    <source>
        <dbReference type="ARBA" id="ARBA00029760"/>
    </source>
</evidence>
<dbReference type="Pfam" id="PF00202">
    <property type="entry name" value="Aminotran_3"/>
    <property type="match status" value="1"/>
</dbReference>
<dbReference type="GO" id="GO:0047298">
    <property type="term" value="F:(S)-3-amino-2-methylpropionate transaminase activity"/>
    <property type="evidence" value="ECO:0007669"/>
    <property type="project" value="UniProtKB-EC"/>
</dbReference>
<dbReference type="Gene3D" id="3.40.640.10">
    <property type="entry name" value="Type I PLP-dependent aspartate aminotransferase-like (Major domain)"/>
    <property type="match status" value="1"/>
</dbReference>
<reference evidence="13" key="2">
    <citation type="journal article" date="2023" name="Science">
        <title>Genomic signatures of disease resistance in endangered staghorn corals.</title>
        <authorList>
            <person name="Vollmer S.V."/>
            <person name="Selwyn J.D."/>
            <person name="Despard B.A."/>
            <person name="Roesel C.L."/>
        </authorList>
    </citation>
    <scope>NUCLEOTIDE SEQUENCE</scope>
    <source>
        <strain evidence="13">K2</strain>
    </source>
</reference>
<comment type="cofactor">
    <cofactor evidence="1">
        <name>pyridoxal 5'-phosphate</name>
        <dbReference type="ChEBI" id="CHEBI:597326"/>
    </cofactor>
</comment>
<comment type="similarity">
    <text evidence="2">Belongs to the class-III pyridoxal-phosphate-dependent aminotransferase family.</text>
</comment>
<dbReference type="Proteomes" id="UP001249851">
    <property type="component" value="Unassembled WGS sequence"/>
</dbReference>
<evidence type="ECO:0000256" key="11">
    <source>
        <dbReference type="ARBA" id="ARBA00031787"/>
    </source>
</evidence>
<evidence type="ECO:0000256" key="12">
    <source>
        <dbReference type="SAM" id="MobiDB-lite"/>
    </source>
</evidence>
<keyword evidence="7" id="KW-0663">Pyridoxal phosphate</keyword>
<dbReference type="InterPro" id="IPR005814">
    <property type="entry name" value="Aminotrans_3"/>
</dbReference>
<keyword evidence="6" id="KW-0808">Transferase</keyword>
<dbReference type="FunFam" id="3.40.640.10:FF:000029">
    <property type="entry name" value="4-aminobutyrate aminotransferase, mitochondrial"/>
    <property type="match status" value="1"/>
</dbReference>
<dbReference type="Gene3D" id="3.90.1150.10">
    <property type="entry name" value="Aspartate Aminotransferase, domain 1"/>
    <property type="match status" value="1"/>
</dbReference>
<accession>A0AAD9V8R8</accession>
<evidence type="ECO:0000256" key="2">
    <source>
        <dbReference type="ARBA" id="ARBA00008954"/>
    </source>
</evidence>